<dbReference type="AlphaFoldDB" id="A0AA96JVK4"/>
<dbReference type="InterPro" id="IPR050207">
    <property type="entry name" value="Trans_regulatory_Fis"/>
</dbReference>
<dbReference type="SUPFAM" id="SSF46689">
    <property type="entry name" value="Homeodomain-like"/>
    <property type="match status" value="1"/>
</dbReference>
<dbReference type="PRINTS" id="PR01590">
    <property type="entry name" value="HTHFIS"/>
</dbReference>
<dbReference type="Pfam" id="PF02954">
    <property type="entry name" value="HTH_8"/>
    <property type="match status" value="1"/>
</dbReference>
<dbReference type="InterPro" id="IPR002197">
    <property type="entry name" value="HTH_Fis"/>
</dbReference>
<feature type="domain" description="DNA binding HTH" evidence="1">
    <location>
        <begin position="141"/>
        <end position="181"/>
    </location>
</feature>
<dbReference type="KEGG" id="nneo:PQG83_15685"/>
<dbReference type="PANTHER" id="PTHR47918:SF1">
    <property type="entry name" value="DNA-BINDING PROTEIN FIS"/>
    <property type="match status" value="1"/>
</dbReference>
<dbReference type="EMBL" id="CP116968">
    <property type="protein sequence ID" value="WNM61185.1"/>
    <property type="molecule type" value="Genomic_DNA"/>
</dbReference>
<keyword evidence="3" id="KW-1185">Reference proteome</keyword>
<name>A0AA96JVK4_9BACT</name>
<dbReference type="GO" id="GO:0043565">
    <property type="term" value="F:sequence-specific DNA binding"/>
    <property type="evidence" value="ECO:0007669"/>
    <property type="project" value="InterPro"/>
</dbReference>
<evidence type="ECO:0000313" key="3">
    <source>
        <dbReference type="Proteomes" id="UP001302494"/>
    </source>
</evidence>
<dbReference type="InterPro" id="IPR009057">
    <property type="entry name" value="Homeodomain-like_sf"/>
</dbReference>
<dbReference type="Proteomes" id="UP001302494">
    <property type="component" value="Chromosome"/>
</dbReference>
<dbReference type="Gene3D" id="1.10.10.60">
    <property type="entry name" value="Homeodomain-like"/>
    <property type="match status" value="1"/>
</dbReference>
<proteinExistence type="predicted"/>
<evidence type="ECO:0000259" key="1">
    <source>
        <dbReference type="Pfam" id="PF02954"/>
    </source>
</evidence>
<accession>A0AA96JVK4</accession>
<gene>
    <name evidence="2" type="ORF">PQG83_15685</name>
</gene>
<evidence type="ECO:0000313" key="2">
    <source>
        <dbReference type="EMBL" id="WNM61185.1"/>
    </source>
</evidence>
<reference evidence="2 3" key="1">
    <citation type="submission" date="2023-01" db="EMBL/GenBank/DDBJ databases">
        <title>Cultivation and genomic characterization of new, ubiquitous marine nitrite-oxidizing bacteria from the Nitrospirales.</title>
        <authorList>
            <person name="Mueller A.J."/>
            <person name="Daebeler A."/>
            <person name="Herbold C.W."/>
            <person name="Kirkegaard R.H."/>
            <person name="Daims H."/>
        </authorList>
    </citation>
    <scope>NUCLEOTIDE SEQUENCE [LARGE SCALE GENOMIC DNA]</scope>
    <source>
        <strain evidence="2 3">DK</strain>
    </source>
</reference>
<organism evidence="2 3">
    <name type="scientific">Candidatus Nitrospira neomarina</name>
    <dbReference type="NCBI Taxonomy" id="3020899"/>
    <lineage>
        <taxon>Bacteria</taxon>
        <taxon>Pseudomonadati</taxon>
        <taxon>Nitrospirota</taxon>
        <taxon>Nitrospiria</taxon>
        <taxon>Nitrospirales</taxon>
        <taxon>Nitrospiraceae</taxon>
        <taxon>Nitrospira</taxon>
    </lineage>
</organism>
<protein>
    <submittedName>
        <fullName evidence="2">Helix-turn-helix domain-containing protein</fullName>
    </submittedName>
</protein>
<sequence length="205" mass="22788">MNSSHIRFALLTQDPDLKSRVQGPDLQNTITVLDDCSSLEAAMRSQQFTGVILDESGKKFFPALSELNGQLNLSKTFIYAGPLPAWSTMHQIRQVMGDQPSEEGAIDPKDVSLASYVEKKLGDFVRAMNVGSGKNLYPTLMRAVERPLIELALRETHGNQIKAARLLGLNRNTLRKKITEFQISVNQLKQSTAGKRKKTESDSLE</sequence>
<dbReference type="PANTHER" id="PTHR47918">
    <property type="entry name" value="DNA-BINDING PROTEIN FIS"/>
    <property type="match status" value="1"/>
</dbReference>
<dbReference type="RefSeq" id="WP_312742971.1">
    <property type="nucleotide sequence ID" value="NZ_CP116968.1"/>
</dbReference>